<feature type="compositionally biased region" description="Acidic residues" evidence="1">
    <location>
        <begin position="381"/>
        <end position="391"/>
    </location>
</feature>
<feature type="region of interest" description="Disordered" evidence="1">
    <location>
        <begin position="25"/>
        <end position="64"/>
    </location>
</feature>
<evidence type="ECO:0000256" key="1">
    <source>
        <dbReference type="SAM" id="MobiDB-lite"/>
    </source>
</evidence>
<feature type="region of interest" description="Disordered" evidence="1">
    <location>
        <begin position="299"/>
        <end position="391"/>
    </location>
</feature>
<feature type="compositionally biased region" description="Acidic residues" evidence="1">
    <location>
        <begin position="52"/>
        <end position="64"/>
    </location>
</feature>
<name>A0ABP0EDT3_9ASCO</name>
<accession>A0ABP0EDT3</accession>
<evidence type="ECO:0000313" key="3">
    <source>
        <dbReference type="Proteomes" id="UP001497600"/>
    </source>
</evidence>
<sequence length="391" mass="45155">MVLKNSKWDKQAKFKYLKKHGLLKPREELNDKKGHGPKWSGKNKSSIKENDDIGSDSDWSEEDEEVLNEMFPQLGSSELTKEQREKVKGQILEQLLEEQKQEELLHRKEEATKYDDGLYLGTIKQTEDEEQEDKPAPLTLEEFVSKDISTAKKVNRKLPKNKLSENLLDEYGIDSYADTLKKTQDDYNDVYLAKQQNRPLSKISTEELIDFKIGESTLNGKPRGLDRNKKADSRLLTEKEIEQGRELEKKAELAAFYRSIKKRFDTKEGNDKPPQKILEINNLNELDEDQVKKLEDRMAKAARNENKNRREYGYDDDLEELIGGSGEDYETNRSQNPLNEKNDLDSLLQGFSIKENKDKITDKTHANSKPIISKSIPPPSTDEDFLDSLLD</sequence>
<keyword evidence="3" id="KW-1185">Reference proteome</keyword>
<gene>
    <name evidence="2" type="ORF">CAAN4_D08702</name>
</gene>
<proteinExistence type="predicted"/>
<reference evidence="2 3" key="1">
    <citation type="submission" date="2024-01" db="EMBL/GenBank/DDBJ databases">
        <authorList>
            <consortium name="Genoscope - CEA"/>
            <person name="William W."/>
        </authorList>
    </citation>
    <scope>NUCLEOTIDE SEQUENCE [LARGE SCALE GENOMIC DNA]</scope>
    <source>
        <strain evidence="2 3">29B2s-10</strain>
    </source>
</reference>
<protein>
    <submittedName>
        <fullName evidence="2">Uncharacterized protein</fullName>
    </submittedName>
</protein>
<evidence type="ECO:0000313" key="2">
    <source>
        <dbReference type="EMBL" id="CAK7904301.1"/>
    </source>
</evidence>
<feature type="compositionally biased region" description="Basic and acidic residues" evidence="1">
    <location>
        <begin position="299"/>
        <end position="313"/>
    </location>
</feature>
<feature type="compositionally biased region" description="Basic and acidic residues" evidence="1">
    <location>
        <begin position="25"/>
        <end position="34"/>
    </location>
</feature>
<feature type="compositionally biased region" description="Basic and acidic residues" evidence="1">
    <location>
        <begin position="354"/>
        <end position="365"/>
    </location>
</feature>
<organism evidence="2 3">
    <name type="scientific">[Candida] anglica</name>
    <dbReference type="NCBI Taxonomy" id="148631"/>
    <lineage>
        <taxon>Eukaryota</taxon>
        <taxon>Fungi</taxon>
        <taxon>Dikarya</taxon>
        <taxon>Ascomycota</taxon>
        <taxon>Saccharomycotina</taxon>
        <taxon>Pichiomycetes</taxon>
        <taxon>Debaryomycetaceae</taxon>
        <taxon>Kurtzmaniella</taxon>
    </lineage>
</organism>
<dbReference type="Proteomes" id="UP001497600">
    <property type="component" value="Chromosome D"/>
</dbReference>
<dbReference type="EMBL" id="OZ004256">
    <property type="protein sequence ID" value="CAK7904301.1"/>
    <property type="molecule type" value="Genomic_DNA"/>
</dbReference>